<accession>A0ACC2H012</accession>
<dbReference type="Proteomes" id="UP001157502">
    <property type="component" value="Chromosome 7"/>
</dbReference>
<keyword evidence="2" id="KW-1185">Reference proteome</keyword>
<evidence type="ECO:0000313" key="2">
    <source>
        <dbReference type="Proteomes" id="UP001157502"/>
    </source>
</evidence>
<protein>
    <submittedName>
        <fullName evidence="1">Uncharacterized protein</fullName>
    </submittedName>
</protein>
<gene>
    <name evidence="1" type="ORF">DPEC_G00088230</name>
</gene>
<evidence type="ECO:0000313" key="1">
    <source>
        <dbReference type="EMBL" id="KAJ8009374.1"/>
    </source>
</evidence>
<name>A0ACC2H012_DALPE</name>
<dbReference type="EMBL" id="CM055734">
    <property type="protein sequence ID" value="KAJ8009374.1"/>
    <property type="molecule type" value="Genomic_DNA"/>
</dbReference>
<reference evidence="1" key="1">
    <citation type="submission" date="2021-05" db="EMBL/GenBank/DDBJ databases">
        <authorList>
            <person name="Pan Q."/>
            <person name="Jouanno E."/>
            <person name="Zahm M."/>
            <person name="Klopp C."/>
            <person name="Cabau C."/>
            <person name="Louis A."/>
            <person name="Berthelot C."/>
            <person name="Parey E."/>
            <person name="Roest Crollius H."/>
            <person name="Montfort J."/>
            <person name="Robinson-Rechavi M."/>
            <person name="Bouchez O."/>
            <person name="Lampietro C."/>
            <person name="Lopez Roques C."/>
            <person name="Donnadieu C."/>
            <person name="Postlethwait J."/>
            <person name="Bobe J."/>
            <person name="Dillon D."/>
            <person name="Chandos A."/>
            <person name="von Hippel F."/>
            <person name="Guiguen Y."/>
        </authorList>
    </citation>
    <scope>NUCLEOTIDE SEQUENCE</scope>
    <source>
        <strain evidence="1">YG-Jan2019</strain>
    </source>
</reference>
<comment type="caution">
    <text evidence="1">The sequence shown here is derived from an EMBL/GenBank/DDBJ whole genome shotgun (WGS) entry which is preliminary data.</text>
</comment>
<organism evidence="1 2">
    <name type="scientific">Dallia pectoralis</name>
    <name type="common">Alaska blackfish</name>
    <dbReference type="NCBI Taxonomy" id="75939"/>
    <lineage>
        <taxon>Eukaryota</taxon>
        <taxon>Metazoa</taxon>
        <taxon>Chordata</taxon>
        <taxon>Craniata</taxon>
        <taxon>Vertebrata</taxon>
        <taxon>Euteleostomi</taxon>
        <taxon>Actinopterygii</taxon>
        <taxon>Neopterygii</taxon>
        <taxon>Teleostei</taxon>
        <taxon>Protacanthopterygii</taxon>
        <taxon>Esociformes</taxon>
        <taxon>Umbridae</taxon>
        <taxon>Dallia</taxon>
    </lineage>
</organism>
<proteinExistence type="predicted"/>
<sequence length="127" mass="13857">MSGFPHANDAPGSASSSASLEVRRQHWLYFLEFSHRGGTSSFRASDSDASMNDLSEGNSCDVDARVGDGPVGVGLLHPIPTEYVFSGLHWRATWSGIRHGSLQSGGWKEERKTPVGHLQLRDRSNFS</sequence>